<dbReference type="Proteomes" id="UP001172386">
    <property type="component" value="Unassembled WGS sequence"/>
</dbReference>
<organism evidence="1 2">
    <name type="scientific">Neophaeococcomyces mojaviensis</name>
    <dbReference type="NCBI Taxonomy" id="3383035"/>
    <lineage>
        <taxon>Eukaryota</taxon>
        <taxon>Fungi</taxon>
        <taxon>Dikarya</taxon>
        <taxon>Ascomycota</taxon>
        <taxon>Pezizomycotina</taxon>
        <taxon>Eurotiomycetes</taxon>
        <taxon>Chaetothyriomycetidae</taxon>
        <taxon>Chaetothyriales</taxon>
        <taxon>Chaetothyriales incertae sedis</taxon>
        <taxon>Neophaeococcomyces</taxon>
    </lineage>
</organism>
<reference evidence="1" key="1">
    <citation type="submission" date="2022-10" db="EMBL/GenBank/DDBJ databases">
        <title>Culturing micro-colonial fungi from biological soil crusts in the Mojave desert and describing Neophaeococcomyces mojavensis, and introducing the new genera and species Taxawa tesnikishii.</title>
        <authorList>
            <person name="Kurbessoian T."/>
            <person name="Stajich J.E."/>
        </authorList>
    </citation>
    <scope>NUCLEOTIDE SEQUENCE</scope>
    <source>
        <strain evidence="1">JES_112</strain>
    </source>
</reference>
<protein>
    <submittedName>
        <fullName evidence="1">Uncharacterized protein</fullName>
    </submittedName>
</protein>
<comment type="caution">
    <text evidence="1">The sequence shown here is derived from an EMBL/GenBank/DDBJ whole genome shotgun (WGS) entry which is preliminary data.</text>
</comment>
<gene>
    <name evidence="1" type="ORF">H2198_007764</name>
</gene>
<accession>A0ACC2ZZ66</accession>
<name>A0ACC2ZZ66_9EURO</name>
<evidence type="ECO:0000313" key="1">
    <source>
        <dbReference type="EMBL" id="KAJ9653017.1"/>
    </source>
</evidence>
<proteinExistence type="predicted"/>
<evidence type="ECO:0000313" key="2">
    <source>
        <dbReference type="Proteomes" id="UP001172386"/>
    </source>
</evidence>
<dbReference type="EMBL" id="JAPDRQ010000171">
    <property type="protein sequence ID" value="KAJ9653017.1"/>
    <property type="molecule type" value="Genomic_DNA"/>
</dbReference>
<sequence length="555" mass="63808">MADRAPVRAHLPSLPLELLDLILNEVENFELKTLRRTSKFLNKLSTPRLFARFVLYPHTRSFERLISISESDHLRHHVQRLDYDTTYLGVTPWLVKHSEAVWSEGIRPEDKKKVLKHARQLDSQRIRSSDIMDNLAQVHYLEQAFPALTNLKHLELCELGYLESTEPFFDRDSMPHFYKQMEEETCGQFPHTRLPRGPLGLIHSGLETYAHALLMAASKLPHPLEELRLYGVTWFNLLLQSDLSRHQPLFQKHLANLKSLCFVAGECQYFPGALAMTKFQNLLRAATNLEEFVLCVKGSWENKTYGHAFIDEGTGERISSMFQGIQPKNAGPVPAQLTWTPKLRYLDLYGLHCTAKEFKSVLKACVTTLESISLATIILLPESEDIECPRACWVKVFKWMQRHLKSPKFLNINGVLTNGGLQQWSINPLNEDPDCLRMKTYKFLLEGGPCPLEHLAIQPGDYDVKMKTHFDNFPVELILDKKYKGDESWHTEYNPDGLETDSDSFDYDDDDLVEQNPWGFHDMEDIDDDTSDDWDDEAGIPVGLIPPFMIDLNPP</sequence>
<keyword evidence="2" id="KW-1185">Reference proteome</keyword>